<dbReference type="AlphaFoldDB" id="A0A934N0W5"/>
<dbReference type="Proteomes" id="UP000606991">
    <property type="component" value="Unassembled WGS sequence"/>
</dbReference>
<dbReference type="InterPro" id="IPR055259">
    <property type="entry name" value="YkvP/CgeB_Glyco_trans-like"/>
</dbReference>
<dbReference type="Pfam" id="PF13524">
    <property type="entry name" value="Glyco_trans_1_2"/>
    <property type="match status" value="1"/>
</dbReference>
<feature type="domain" description="Spore protein YkvP/CgeB glycosyl transferase-like" evidence="1">
    <location>
        <begin position="160"/>
        <end position="292"/>
    </location>
</feature>
<evidence type="ECO:0000259" key="1">
    <source>
        <dbReference type="Pfam" id="PF13524"/>
    </source>
</evidence>
<reference evidence="2 3" key="1">
    <citation type="submission" date="2020-10" db="EMBL/GenBank/DDBJ databases">
        <title>Ca. Dormibacterota MAGs.</title>
        <authorList>
            <person name="Montgomery K."/>
        </authorList>
    </citation>
    <scope>NUCLEOTIDE SEQUENCE [LARGE SCALE GENOMIC DNA]</scope>
    <source>
        <strain evidence="2">SC8812_S17_18</strain>
    </source>
</reference>
<organism evidence="2 3">
    <name type="scientific">Candidatus Aeolococcus gillhamiae</name>
    <dbReference type="NCBI Taxonomy" id="3127015"/>
    <lineage>
        <taxon>Bacteria</taxon>
        <taxon>Bacillati</taxon>
        <taxon>Candidatus Dormiibacterota</taxon>
        <taxon>Candidatus Dormibacteria</taxon>
        <taxon>Candidatus Aeolococcales</taxon>
        <taxon>Candidatus Aeolococcaceae</taxon>
        <taxon>Candidatus Aeolococcus</taxon>
    </lineage>
</organism>
<sequence>MRALGWEVLHWDGTEPEATFGGFQPDLYMADVRYRHRVPRWLRQGRCQVVMTVDQWATPWAFPVLADYGYQTTRAHIRWVRRLDPVVLYHHASPNGIERGWSNWQRREGRRVISLQLAGDPLTFHPVNPRDDLRCDVGYMGQYNPYKAPGLHEYLLSYADRYRTVIFGSGWPAGKAAAESVSPSRRNAFLASATVVPCVHEPHGRIYGVEVTERLYKVPLAGGFTVTDPVSCIYDEHFFGDDEILMANDGREMAEIVKHFLHHPDERGPFIQRARDRVLAQHTYFHRIAELMTALGRSEEAQCARIYVGENFRTSAPAPANPIPPKT</sequence>
<evidence type="ECO:0000313" key="3">
    <source>
        <dbReference type="Proteomes" id="UP000606991"/>
    </source>
</evidence>
<name>A0A934N0W5_9BACT</name>
<comment type="caution">
    <text evidence="2">The sequence shown here is derived from an EMBL/GenBank/DDBJ whole genome shotgun (WGS) entry which is preliminary data.</text>
</comment>
<accession>A0A934N0W5</accession>
<proteinExistence type="predicted"/>
<dbReference type="RefSeq" id="WP_337314246.1">
    <property type="nucleotide sequence ID" value="NZ_JAEKNS010000156.1"/>
</dbReference>
<evidence type="ECO:0000313" key="2">
    <source>
        <dbReference type="EMBL" id="MBJ7596315.1"/>
    </source>
</evidence>
<protein>
    <submittedName>
        <fullName evidence="2">Glycosyltransferase</fullName>
    </submittedName>
</protein>
<gene>
    <name evidence="2" type="ORF">JF886_15915</name>
</gene>
<dbReference type="EMBL" id="JAEKNS010000156">
    <property type="protein sequence ID" value="MBJ7596315.1"/>
    <property type="molecule type" value="Genomic_DNA"/>
</dbReference>